<feature type="coiled-coil region" evidence="6">
    <location>
        <begin position="260"/>
        <end position="287"/>
    </location>
</feature>
<evidence type="ECO:0000256" key="7">
    <source>
        <dbReference type="SAM" id="Phobius"/>
    </source>
</evidence>
<reference evidence="9 10" key="1">
    <citation type="submission" date="2020-04" db="EMBL/GenBank/DDBJ databases">
        <authorList>
            <person name="Depoorter E."/>
        </authorList>
    </citation>
    <scope>NUCLEOTIDE SEQUENCE [LARGE SCALE GENOMIC DNA]</scope>
    <source>
        <strain evidence="9 10">BCC0217</strain>
    </source>
</reference>
<keyword evidence="6" id="KW-0175">Coiled coil</keyword>
<feature type="transmembrane region" description="Helical" evidence="7">
    <location>
        <begin position="290"/>
        <end position="310"/>
    </location>
</feature>
<sequence length="348" mass="37570">MADLVAVSVVAGSAAAASMYSAMVWVLAFAMMCVAAAMMLWRHAETRRVRTDAKRFIDSRLEPGVRAAASAARPVAAGMPRAAPAPAAARNVTDAAFWAHWYAVATEYLHNLASRAGIEDARGKATVALVLLVVIAALAGSHGGALACFAAFACGSALLGIWLASRIQRRRLKIVRQIPSFLDGIVRLVTLGNSVPAAFQSALLTTEEPLRGCLDHVSRMLRSGVEIDRAMMHIAKIYRTEEFELVGSVLRLSVKYGGRADVMLERMAIFMRDLEQAERELTAMSAETRLSALVLVMLPIAIGSFVVVTNPKYLQGMWNDPGGRSLLAIAFLLQLAGSLWLYGMARLR</sequence>
<evidence type="ECO:0000256" key="4">
    <source>
        <dbReference type="ARBA" id="ARBA00022989"/>
    </source>
</evidence>
<dbReference type="Proteomes" id="UP000494301">
    <property type="component" value="Unassembled WGS sequence"/>
</dbReference>
<evidence type="ECO:0000313" key="10">
    <source>
        <dbReference type="Proteomes" id="UP000494301"/>
    </source>
</evidence>
<comment type="subcellular location">
    <subcellularLocation>
        <location evidence="1">Cell membrane</location>
        <topology evidence="1">Multi-pass membrane protein</topology>
    </subcellularLocation>
</comment>
<evidence type="ECO:0000259" key="8">
    <source>
        <dbReference type="Pfam" id="PF00482"/>
    </source>
</evidence>
<proteinExistence type="predicted"/>
<dbReference type="PANTHER" id="PTHR35007">
    <property type="entry name" value="INTEGRAL MEMBRANE PROTEIN-RELATED"/>
    <property type="match status" value="1"/>
</dbReference>
<evidence type="ECO:0000256" key="2">
    <source>
        <dbReference type="ARBA" id="ARBA00022475"/>
    </source>
</evidence>
<dbReference type="EMBL" id="CABWIL020000031">
    <property type="protein sequence ID" value="CAB3972118.1"/>
    <property type="molecule type" value="Genomic_DNA"/>
</dbReference>
<evidence type="ECO:0000256" key="6">
    <source>
        <dbReference type="SAM" id="Coils"/>
    </source>
</evidence>
<evidence type="ECO:0000313" key="9">
    <source>
        <dbReference type="EMBL" id="CAB3972118.1"/>
    </source>
</evidence>
<feature type="domain" description="Type II secretion system protein GspF" evidence="8">
    <location>
        <begin position="181"/>
        <end position="307"/>
    </location>
</feature>
<keyword evidence="5 7" id="KW-0472">Membrane</keyword>
<dbReference type="AlphaFoldDB" id="A0A6J5JL01"/>
<feature type="transmembrane region" description="Helical" evidence="7">
    <location>
        <begin position="322"/>
        <end position="342"/>
    </location>
</feature>
<gene>
    <name evidence="9" type="ORF">BLA3211_06787</name>
</gene>
<organism evidence="9 10">
    <name type="scientific">Burkholderia aenigmatica</name>
    <dbReference type="NCBI Taxonomy" id="2015348"/>
    <lineage>
        <taxon>Bacteria</taxon>
        <taxon>Pseudomonadati</taxon>
        <taxon>Pseudomonadota</taxon>
        <taxon>Betaproteobacteria</taxon>
        <taxon>Burkholderiales</taxon>
        <taxon>Burkholderiaceae</taxon>
        <taxon>Burkholderia</taxon>
        <taxon>Burkholderia cepacia complex</taxon>
    </lineage>
</organism>
<evidence type="ECO:0000256" key="5">
    <source>
        <dbReference type="ARBA" id="ARBA00023136"/>
    </source>
</evidence>
<keyword evidence="3 7" id="KW-0812">Transmembrane</keyword>
<evidence type="ECO:0000256" key="3">
    <source>
        <dbReference type="ARBA" id="ARBA00022692"/>
    </source>
</evidence>
<dbReference type="Pfam" id="PF00482">
    <property type="entry name" value="T2SSF"/>
    <property type="match status" value="1"/>
</dbReference>
<dbReference type="InterPro" id="IPR018076">
    <property type="entry name" value="T2SS_GspF_dom"/>
</dbReference>
<dbReference type="GO" id="GO:0005886">
    <property type="term" value="C:plasma membrane"/>
    <property type="evidence" value="ECO:0007669"/>
    <property type="project" value="UniProtKB-SubCell"/>
</dbReference>
<evidence type="ECO:0000256" key="1">
    <source>
        <dbReference type="ARBA" id="ARBA00004651"/>
    </source>
</evidence>
<name>A0A6J5JL01_9BURK</name>
<feature type="transmembrane region" description="Helical" evidence="7">
    <location>
        <begin position="26"/>
        <end position="44"/>
    </location>
</feature>
<dbReference type="PANTHER" id="PTHR35007:SF1">
    <property type="entry name" value="PILUS ASSEMBLY PROTEIN"/>
    <property type="match status" value="1"/>
</dbReference>
<keyword evidence="2" id="KW-1003">Cell membrane</keyword>
<protein>
    <submittedName>
        <fullName evidence="9">Type II secretion system protein</fullName>
    </submittedName>
</protein>
<feature type="transmembrane region" description="Helical" evidence="7">
    <location>
        <begin position="144"/>
        <end position="164"/>
    </location>
</feature>
<feature type="transmembrane region" description="Helical" evidence="7">
    <location>
        <begin position="121"/>
        <end position="138"/>
    </location>
</feature>
<accession>A0A6J5JL01</accession>
<keyword evidence="4 7" id="KW-1133">Transmembrane helix</keyword>